<dbReference type="SUPFAM" id="SSF58104">
    <property type="entry name" value="Methyl-accepting chemotaxis protein (MCP) signaling domain"/>
    <property type="match status" value="1"/>
</dbReference>
<evidence type="ECO:0000313" key="4">
    <source>
        <dbReference type="Proteomes" id="UP001596378"/>
    </source>
</evidence>
<keyword evidence="1" id="KW-0807">Transducer</keyword>
<sequence length="151" mass="16169">MAFEADRRLNERPDLASLLAQASEQIRTISLLVRSLGGRTKELSRNVAVEAARAGPRGAGFASVSREAESLSEDAAIAARQIEALGRQFHAVADEALRSKDGSDKLAPQSEQTLAALTPLLDALQGCIAEIAAVETELESLLRTIGEREQF</sequence>
<dbReference type="EMBL" id="JBHTAI010000012">
    <property type="protein sequence ID" value="MFC7150786.1"/>
    <property type="molecule type" value="Genomic_DNA"/>
</dbReference>
<dbReference type="Gene3D" id="1.10.287.950">
    <property type="entry name" value="Methyl-accepting chemotaxis protein"/>
    <property type="match status" value="1"/>
</dbReference>
<keyword evidence="4" id="KW-1185">Reference proteome</keyword>
<dbReference type="InterPro" id="IPR004089">
    <property type="entry name" value="MCPsignal_dom"/>
</dbReference>
<proteinExistence type="predicted"/>
<evidence type="ECO:0000313" key="3">
    <source>
        <dbReference type="EMBL" id="MFC7150786.1"/>
    </source>
</evidence>
<dbReference type="PROSITE" id="PS50111">
    <property type="entry name" value="CHEMOTAXIS_TRANSDUC_2"/>
    <property type="match status" value="1"/>
</dbReference>
<comment type="caution">
    <text evidence="3">The sequence shown here is derived from an EMBL/GenBank/DDBJ whole genome shotgun (WGS) entry which is preliminary data.</text>
</comment>
<protein>
    <submittedName>
        <fullName evidence="3">Methyl-accepting chemotaxis protein</fullName>
    </submittedName>
</protein>
<dbReference type="InterPro" id="IPR004090">
    <property type="entry name" value="Chemotax_Me-accpt_rcpt"/>
</dbReference>
<dbReference type="RefSeq" id="WP_378053254.1">
    <property type="nucleotide sequence ID" value="NZ_JBHMDN010000073.1"/>
</dbReference>
<gene>
    <name evidence="3" type="ORF">ACFQMJ_19815</name>
</gene>
<feature type="domain" description="Methyl-accepting transducer" evidence="2">
    <location>
        <begin position="19"/>
        <end position="151"/>
    </location>
</feature>
<name>A0ABW2FBZ0_9BACL</name>
<dbReference type="Pfam" id="PF00015">
    <property type="entry name" value="MCPsignal"/>
    <property type="match status" value="1"/>
</dbReference>
<evidence type="ECO:0000256" key="1">
    <source>
        <dbReference type="PROSITE-ProRule" id="PRU00284"/>
    </source>
</evidence>
<accession>A0ABW2FBZ0</accession>
<reference evidence="4" key="1">
    <citation type="journal article" date="2019" name="Int. J. Syst. Evol. Microbiol.">
        <title>The Global Catalogue of Microorganisms (GCM) 10K type strain sequencing project: providing services to taxonomists for standard genome sequencing and annotation.</title>
        <authorList>
            <consortium name="The Broad Institute Genomics Platform"/>
            <consortium name="The Broad Institute Genome Sequencing Center for Infectious Disease"/>
            <person name="Wu L."/>
            <person name="Ma J."/>
        </authorList>
    </citation>
    <scope>NUCLEOTIDE SEQUENCE [LARGE SCALE GENOMIC DNA]</scope>
    <source>
        <strain evidence="4">KCTC 12907</strain>
    </source>
</reference>
<dbReference type="PRINTS" id="PR00260">
    <property type="entry name" value="CHEMTRNSDUCR"/>
</dbReference>
<dbReference type="Proteomes" id="UP001596378">
    <property type="component" value="Unassembled WGS sequence"/>
</dbReference>
<evidence type="ECO:0000259" key="2">
    <source>
        <dbReference type="PROSITE" id="PS50111"/>
    </source>
</evidence>
<organism evidence="3 4">
    <name type="scientific">Cohnella cellulosilytica</name>
    <dbReference type="NCBI Taxonomy" id="986710"/>
    <lineage>
        <taxon>Bacteria</taxon>
        <taxon>Bacillati</taxon>
        <taxon>Bacillota</taxon>
        <taxon>Bacilli</taxon>
        <taxon>Bacillales</taxon>
        <taxon>Paenibacillaceae</taxon>
        <taxon>Cohnella</taxon>
    </lineage>
</organism>